<keyword evidence="5" id="KW-0862">Zinc</keyword>
<dbReference type="PANTHER" id="PTHR30471:SF3">
    <property type="entry name" value="UPF0758 PROTEIN YEES-RELATED"/>
    <property type="match status" value="1"/>
</dbReference>
<gene>
    <name evidence="8" type="ORF">H9868_08595</name>
</gene>
<accession>A0A9D1RUN9</accession>
<dbReference type="GO" id="GO:0008237">
    <property type="term" value="F:metallopeptidase activity"/>
    <property type="evidence" value="ECO:0007669"/>
    <property type="project" value="UniProtKB-KW"/>
</dbReference>
<dbReference type="PROSITE" id="PS50249">
    <property type="entry name" value="MPN"/>
    <property type="match status" value="1"/>
</dbReference>
<evidence type="ECO:0000256" key="1">
    <source>
        <dbReference type="ARBA" id="ARBA00010243"/>
    </source>
</evidence>
<dbReference type="InterPro" id="IPR010994">
    <property type="entry name" value="RuvA_2-like"/>
</dbReference>
<dbReference type="InterPro" id="IPR025657">
    <property type="entry name" value="RadC_JAB"/>
</dbReference>
<comment type="caution">
    <text evidence="8">The sequence shown here is derived from an EMBL/GenBank/DDBJ whole genome shotgun (WGS) entry which is preliminary data.</text>
</comment>
<dbReference type="InterPro" id="IPR037518">
    <property type="entry name" value="MPN"/>
</dbReference>
<dbReference type="SUPFAM" id="SSF47781">
    <property type="entry name" value="RuvA domain 2-like"/>
    <property type="match status" value="1"/>
</dbReference>
<sequence>MGIHDGHRARLKSEFLARPASFPDHKVLELLLFYANPRADTNPMAHLLMEHFGSLSGVLDANPDDLRKLPGVGEHTIVLLKCAKEVSGRYLNARTGLDDIIHGSTSAVAMLRPYFFGAQRELVYAICMDGKKRVLGIRKVGEGSVNSVSILNRSVVEAALSLNAVHLILAHNHISGLALPSAEDRLTTQHLCEVLALVNVELLDHIIFADDDAVSMRDSGWMDP</sequence>
<dbReference type="PANTHER" id="PTHR30471">
    <property type="entry name" value="DNA REPAIR PROTEIN RADC"/>
    <property type="match status" value="1"/>
</dbReference>
<evidence type="ECO:0000256" key="2">
    <source>
        <dbReference type="ARBA" id="ARBA00022670"/>
    </source>
</evidence>
<dbReference type="Gene3D" id="3.40.140.10">
    <property type="entry name" value="Cytidine Deaminase, domain 2"/>
    <property type="match status" value="1"/>
</dbReference>
<dbReference type="InterPro" id="IPR001405">
    <property type="entry name" value="UPF0758"/>
</dbReference>
<dbReference type="Pfam" id="PF04002">
    <property type="entry name" value="RadC"/>
    <property type="match status" value="1"/>
</dbReference>
<evidence type="ECO:0000256" key="6">
    <source>
        <dbReference type="ARBA" id="ARBA00023049"/>
    </source>
</evidence>
<evidence type="ECO:0000313" key="9">
    <source>
        <dbReference type="Proteomes" id="UP000824192"/>
    </source>
</evidence>
<evidence type="ECO:0000256" key="4">
    <source>
        <dbReference type="ARBA" id="ARBA00022801"/>
    </source>
</evidence>
<dbReference type="AlphaFoldDB" id="A0A9D1RUN9"/>
<evidence type="ECO:0000313" key="8">
    <source>
        <dbReference type="EMBL" id="HIW94578.1"/>
    </source>
</evidence>
<reference evidence="8" key="1">
    <citation type="journal article" date="2021" name="PeerJ">
        <title>Extensive microbial diversity within the chicken gut microbiome revealed by metagenomics and culture.</title>
        <authorList>
            <person name="Gilroy R."/>
            <person name="Ravi A."/>
            <person name="Getino M."/>
            <person name="Pursley I."/>
            <person name="Horton D.L."/>
            <person name="Alikhan N.F."/>
            <person name="Baker D."/>
            <person name="Gharbi K."/>
            <person name="Hall N."/>
            <person name="Watson M."/>
            <person name="Adriaenssens E.M."/>
            <person name="Foster-Nyarko E."/>
            <person name="Jarju S."/>
            <person name="Secka A."/>
            <person name="Antonio M."/>
            <person name="Oren A."/>
            <person name="Chaudhuri R.R."/>
            <person name="La Ragione R."/>
            <person name="Hildebrand F."/>
            <person name="Pallen M.J."/>
        </authorList>
    </citation>
    <scope>NUCLEOTIDE SEQUENCE</scope>
    <source>
        <strain evidence="8">ChiGjej6B6-1540</strain>
    </source>
</reference>
<dbReference type="GO" id="GO:0006508">
    <property type="term" value="P:proteolysis"/>
    <property type="evidence" value="ECO:0007669"/>
    <property type="project" value="UniProtKB-KW"/>
</dbReference>
<comment type="similarity">
    <text evidence="1">Belongs to the UPF0758 family.</text>
</comment>
<evidence type="ECO:0000256" key="5">
    <source>
        <dbReference type="ARBA" id="ARBA00022833"/>
    </source>
</evidence>
<dbReference type="GO" id="GO:0046872">
    <property type="term" value="F:metal ion binding"/>
    <property type="evidence" value="ECO:0007669"/>
    <property type="project" value="UniProtKB-KW"/>
</dbReference>
<feature type="domain" description="MPN" evidence="7">
    <location>
        <begin position="100"/>
        <end position="222"/>
    </location>
</feature>
<evidence type="ECO:0000256" key="3">
    <source>
        <dbReference type="ARBA" id="ARBA00022723"/>
    </source>
</evidence>
<keyword evidence="2" id="KW-0645">Protease</keyword>
<keyword evidence="4" id="KW-0378">Hydrolase</keyword>
<protein>
    <submittedName>
        <fullName evidence="8">DNA repair protein RadC</fullName>
    </submittedName>
</protein>
<keyword evidence="3" id="KW-0479">Metal-binding</keyword>
<dbReference type="Gene3D" id="1.10.150.20">
    <property type="entry name" value="5' to 3' exonuclease, C-terminal subdomain"/>
    <property type="match status" value="1"/>
</dbReference>
<name>A0A9D1RUN9_9FIRM</name>
<dbReference type="EMBL" id="DXGA01000185">
    <property type="protein sequence ID" value="HIW94578.1"/>
    <property type="molecule type" value="Genomic_DNA"/>
</dbReference>
<reference evidence="8" key="2">
    <citation type="submission" date="2021-04" db="EMBL/GenBank/DDBJ databases">
        <authorList>
            <person name="Gilroy R."/>
        </authorList>
    </citation>
    <scope>NUCLEOTIDE SEQUENCE</scope>
    <source>
        <strain evidence="8">ChiGjej6B6-1540</strain>
    </source>
</reference>
<keyword evidence="6" id="KW-0482">Metalloprotease</keyword>
<evidence type="ECO:0000259" key="7">
    <source>
        <dbReference type="PROSITE" id="PS50249"/>
    </source>
</evidence>
<dbReference type="Proteomes" id="UP000824192">
    <property type="component" value="Unassembled WGS sequence"/>
</dbReference>
<organism evidence="8 9">
    <name type="scientific">Candidatus Flavonifractor merdipullorum</name>
    <dbReference type="NCBI Taxonomy" id="2838590"/>
    <lineage>
        <taxon>Bacteria</taxon>
        <taxon>Bacillati</taxon>
        <taxon>Bacillota</taxon>
        <taxon>Clostridia</taxon>
        <taxon>Eubacteriales</taxon>
        <taxon>Oscillospiraceae</taxon>
        <taxon>Flavonifractor</taxon>
    </lineage>
</organism>
<dbReference type="CDD" id="cd08071">
    <property type="entry name" value="MPN_DUF2466"/>
    <property type="match status" value="1"/>
</dbReference>
<proteinExistence type="inferred from homology"/>